<dbReference type="OrthoDB" id="2897838at2759"/>
<comment type="caution">
    <text evidence="1">The sequence shown here is derived from an EMBL/GenBank/DDBJ whole genome shotgun (WGS) entry which is preliminary data.</text>
</comment>
<sequence>MLHHSRELLHASHSIFPVVADPKANPDDEPVSLKKLLQGEGVWIFRKEILGWIFDSISRTIELPPGKIDKIRTAINKVLHTKHCQLTDLQSLMGKLQHSCLEIITGKLAPLYKLLPATHSKTSHQRGHISVPQESEAYNALQDIHTMLKIVANWPTTSPQDTARVILVWKSRLISSICLATADAEYDALTQLLEVPHEMWVTITSKAAADNSAALILARDHALTSRTRYYYHTQAHHFWQHVGHALNVSSDQL</sequence>
<dbReference type="EMBL" id="CAICTM010000268">
    <property type="protein sequence ID" value="CAB9506519.1"/>
    <property type="molecule type" value="Genomic_DNA"/>
</dbReference>
<dbReference type="Gene3D" id="3.40.640.10">
    <property type="entry name" value="Type I PLP-dependent aspartate aminotransferase-like (Major domain)"/>
    <property type="match status" value="1"/>
</dbReference>
<reference evidence="1" key="1">
    <citation type="submission" date="2020-06" db="EMBL/GenBank/DDBJ databases">
        <authorList>
            <consortium name="Plant Systems Biology data submission"/>
        </authorList>
    </citation>
    <scope>NUCLEOTIDE SEQUENCE</scope>
    <source>
        <strain evidence="1">D6</strain>
    </source>
</reference>
<evidence type="ECO:0000313" key="2">
    <source>
        <dbReference type="Proteomes" id="UP001153069"/>
    </source>
</evidence>
<gene>
    <name evidence="1" type="ORF">SEMRO_269_G104081.1</name>
</gene>
<evidence type="ECO:0000313" key="1">
    <source>
        <dbReference type="EMBL" id="CAB9506519.1"/>
    </source>
</evidence>
<organism evidence="1 2">
    <name type="scientific">Seminavis robusta</name>
    <dbReference type="NCBI Taxonomy" id="568900"/>
    <lineage>
        <taxon>Eukaryota</taxon>
        <taxon>Sar</taxon>
        <taxon>Stramenopiles</taxon>
        <taxon>Ochrophyta</taxon>
        <taxon>Bacillariophyta</taxon>
        <taxon>Bacillariophyceae</taxon>
        <taxon>Bacillariophycidae</taxon>
        <taxon>Naviculales</taxon>
        <taxon>Naviculaceae</taxon>
        <taxon>Seminavis</taxon>
    </lineage>
</organism>
<dbReference type="AlphaFoldDB" id="A0A9N8DT59"/>
<keyword evidence="2" id="KW-1185">Reference proteome</keyword>
<dbReference type="InterPro" id="IPR015421">
    <property type="entry name" value="PyrdxlP-dep_Trfase_major"/>
</dbReference>
<proteinExistence type="predicted"/>
<accession>A0A9N8DT59</accession>
<dbReference type="Proteomes" id="UP001153069">
    <property type="component" value="Unassembled WGS sequence"/>
</dbReference>
<name>A0A9N8DT59_9STRA</name>
<protein>
    <submittedName>
        <fullName evidence="1">Uncharacterized protein</fullName>
    </submittedName>
</protein>